<dbReference type="Gene3D" id="3.40.50.2300">
    <property type="match status" value="1"/>
</dbReference>
<dbReference type="InterPro" id="IPR039420">
    <property type="entry name" value="WalR-like"/>
</dbReference>
<protein>
    <submittedName>
        <fullName evidence="6">Response regulator</fullName>
    </submittedName>
</protein>
<accession>A0ABV3Y355</accession>
<feature type="domain" description="HTH luxR-type" evidence="4">
    <location>
        <begin position="135"/>
        <end position="200"/>
    </location>
</feature>
<dbReference type="InterPro" id="IPR000792">
    <property type="entry name" value="Tscrpt_reg_LuxR_C"/>
</dbReference>
<dbReference type="Pfam" id="PF00072">
    <property type="entry name" value="Response_reg"/>
    <property type="match status" value="1"/>
</dbReference>
<keyword evidence="7" id="KW-1185">Reference proteome</keyword>
<evidence type="ECO:0000256" key="1">
    <source>
        <dbReference type="ARBA" id="ARBA00022553"/>
    </source>
</evidence>
<keyword evidence="2" id="KW-0238">DNA-binding</keyword>
<dbReference type="Proteomes" id="UP001560267">
    <property type="component" value="Unassembled WGS sequence"/>
</dbReference>
<keyword evidence="1 3" id="KW-0597">Phosphoprotein</keyword>
<dbReference type="InterPro" id="IPR016032">
    <property type="entry name" value="Sig_transdc_resp-reg_C-effctor"/>
</dbReference>
<dbReference type="InterPro" id="IPR058245">
    <property type="entry name" value="NreC/VraR/RcsB-like_REC"/>
</dbReference>
<dbReference type="InterPro" id="IPR011006">
    <property type="entry name" value="CheY-like_superfamily"/>
</dbReference>
<organism evidence="6 7">
    <name type="scientific">Ferrimicrobium acidiphilum</name>
    <dbReference type="NCBI Taxonomy" id="121039"/>
    <lineage>
        <taxon>Bacteria</taxon>
        <taxon>Bacillati</taxon>
        <taxon>Actinomycetota</taxon>
        <taxon>Acidimicrobiia</taxon>
        <taxon>Acidimicrobiales</taxon>
        <taxon>Acidimicrobiaceae</taxon>
        <taxon>Ferrimicrobium</taxon>
    </lineage>
</organism>
<dbReference type="PROSITE" id="PS50110">
    <property type="entry name" value="RESPONSE_REGULATORY"/>
    <property type="match status" value="1"/>
</dbReference>
<dbReference type="Pfam" id="PF00196">
    <property type="entry name" value="GerE"/>
    <property type="match status" value="1"/>
</dbReference>
<sequence>MIRVVIVDDHTIVRRGLLGILAKAPDLSVVGEAGGIGQAKQVITAQLPDVVCCDLKLQDGDGSSLVAWIRDRTGANALVLTTYDEPALVRSALGAGARGYLLKDVEESLLFDAIRRVASGQTYYATALSTRISYDLAHDALLTQRELEVIKLAAAGATNTGIGQALGIGEPTVKTYFTRIFAKLGVSSRTQAVVAAIDRGYLDRSALYHS</sequence>
<dbReference type="PROSITE" id="PS00622">
    <property type="entry name" value="HTH_LUXR_1"/>
    <property type="match status" value="1"/>
</dbReference>
<feature type="domain" description="Response regulatory" evidence="5">
    <location>
        <begin position="3"/>
        <end position="118"/>
    </location>
</feature>
<gene>
    <name evidence="6" type="ORF">AB6A68_09125</name>
</gene>
<dbReference type="SUPFAM" id="SSF52172">
    <property type="entry name" value="CheY-like"/>
    <property type="match status" value="1"/>
</dbReference>
<dbReference type="SMART" id="SM00448">
    <property type="entry name" value="REC"/>
    <property type="match status" value="1"/>
</dbReference>
<dbReference type="PRINTS" id="PR00038">
    <property type="entry name" value="HTHLUXR"/>
</dbReference>
<dbReference type="SMART" id="SM00421">
    <property type="entry name" value="HTH_LUXR"/>
    <property type="match status" value="1"/>
</dbReference>
<comment type="caution">
    <text evidence="6">The sequence shown here is derived from an EMBL/GenBank/DDBJ whole genome shotgun (WGS) entry which is preliminary data.</text>
</comment>
<evidence type="ECO:0000313" key="7">
    <source>
        <dbReference type="Proteomes" id="UP001560267"/>
    </source>
</evidence>
<evidence type="ECO:0000313" key="6">
    <source>
        <dbReference type="EMBL" id="MEX6429998.1"/>
    </source>
</evidence>
<feature type="modified residue" description="4-aspartylphosphate" evidence="3">
    <location>
        <position position="54"/>
    </location>
</feature>
<dbReference type="EMBL" id="JBFSHR010000031">
    <property type="protein sequence ID" value="MEX6429998.1"/>
    <property type="molecule type" value="Genomic_DNA"/>
</dbReference>
<evidence type="ECO:0000256" key="3">
    <source>
        <dbReference type="PROSITE-ProRule" id="PRU00169"/>
    </source>
</evidence>
<dbReference type="CDD" id="cd06170">
    <property type="entry name" value="LuxR_C_like"/>
    <property type="match status" value="1"/>
</dbReference>
<dbReference type="CDD" id="cd17535">
    <property type="entry name" value="REC_NarL-like"/>
    <property type="match status" value="1"/>
</dbReference>
<proteinExistence type="predicted"/>
<name>A0ABV3Y355_9ACTN</name>
<evidence type="ECO:0000259" key="5">
    <source>
        <dbReference type="PROSITE" id="PS50110"/>
    </source>
</evidence>
<dbReference type="InterPro" id="IPR001789">
    <property type="entry name" value="Sig_transdc_resp-reg_receiver"/>
</dbReference>
<dbReference type="PROSITE" id="PS50043">
    <property type="entry name" value="HTH_LUXR_2"/>
    <property type="match status" value="1"/>
</dbReference>
<evidence type="ECO:0000259" key="4">
    <source>
        <dbReference type="PROSITE" id="PS50043"/>
    </source>
</evidence>
<dbReference type="SUPFAM" id="SSF46894">
    <property type="entry name" value="C-terminal effector domain of the bipartite response regulators"/>
    <property type="match status" value="1"/>
</dbReference>
<dbReference type="PANTHER" id="PTHR43214">
    <property type="entry name" value="TWO-COMPONENT RESPONSE REGULATOR"/>
    <property type="match status" value="1"/>
</dbReference>
<evidence type="ECO:0000256" key="2">
    <source>
        <dbReference type="ARBA" id="ARBA00023125"/>
    </source>
</evidence>
<reference evidence="6 7" key="1">
    <citation type="submission" date="2024-07" db="EMBL/GenBank/DDBJ databases">
        <title>Draft Genome Sequence of Ferrimicrobium acidiphilum Strain YE2023, Isolated from a Pulp of Bioleach Reactor.</title>
        <authorList>
            <person name="Elkina Y.A."/>
            <person name="Bulaeva A.G."/>
            <person name="Beletsky A.V."/>
            <person name="Mardanov A.V."/>
        </authorList>
    </citation>
    <scope>NUCLEOTIDE SEQUENCE [LARGE SCALE GENOMIC DNA]</scope>
    <source>
        <strain evidence="6 7">YE2023</strain>
    </source>
</reference>
<dbReference type="PANTHER" id="PTHR43214:SF42">
    <property type="entry name" value="TRANSCRIPTIONAL REGULATORY PROTEIN DESR"/>
    <property type="match status" value="1"/>
</dbReference>